<dbReference type="InterPro" id="IPR010982">
    <property type="entry name" value="Lambda_DNA-bd_dom_sf"/>
</dbReference>
<dbReference type="RefSeq" id="WP_063365278.1">
    <property type="nucleotide sequence ID" value="NZ_AQHB01000035.1"/>
</dbReference>
<dbReference type="CDD" id="cd00093">
    <property type="entry name" value="HTH_XRE"/>
    <property type="match status" value="1"/>
</dbReference>
<gene>
    <name evidence="2" type="ORF">N475_15405</name>
</gene>
<evidence type="ECO:0000313" key="3">
    <source>
        <dbReference type="Proteomes" id="UP000076643"/>
    </source>
</evidence>
<dbReference type="Gene3D" id="1.10.260.40">
    <property type="entry name" value="lambda repressor-like DNA-binding domains"/>
    <property type="match status" value="1"/>
</dbReference>
<evidence type="ECO:0000313" key="2">
    <source>
        <dbReference type="EMBL" id="KZN38783.1"/>
    </source>
</evidence>
<reference evidence="2 3" key="1">
    <citation type="submission" date="2013-07" db="EMBL/GenBank/DDBJ databases">
        <title>Comparative Genomic and Metabolomic Analysis of Twelve Strains of Pseudoalteromonas luteoviolacea.</title>
        <authorList>
            <person name="Vynne N.G."/>
            <person name="Mansson M."/>
            <person name="Gram L."/>
        </authorList>
    </citation>
    <scope>NUCLEOTIDE SEQUENCE [LARGE SCALE GENOMIC DNA]</scope>
    <source>
        <strain evidence="2 3">DSM 6061</strain>
    </source>
</reference>
<dbReference type="PATRIC" id="fig|1365250.3.peg.2312"/>
<dbReference type="EMBL" id="AUYB01000101">
    <property type="protein sequence ID" value="KZN38783.1"/>
    <property type="molecule type" value="Genomic_DNA"/>
</dbReference>
<dbReference type="Proteomes" id="UP000076643">
    <property type="component" value="Unassembled WGS sequence"/>
</dbReference>
<dbReference type="SMART" id="SM00530">
    <property type="entry name" value="HTH_XRE"/>
    <property type="match status" value="1"/>
</dbReference>
<dbReference type="Pfam" id="PF01381">
    <property type="entry name" value="HTH_3"/>
    <property type="match status" value="1"/>
</dbReference>
<dbReference type="SUPFAM" id="SSF47413">
    <property type="entry name" value="lambda repressor-like DNA-binding domains"/>
    <property type="match status" value="1"/>
</dbReference>
<feature type="domain" description="HTH cro/C1-type" evidence="1">
    <location>
        <begin position="17"/>
        <end position="63"/>
    </location>
</feature>
<dbReference type="GO" id="GO:0003677">
    <property type="term" value="F:DNA binding"/>
    <property type="evidence" value="ECO:0007669"/>
    <property type="project" value="InterPro"/>
</dbReference>
<protein>
    <recommendedName>
        <fullName evidence="1">HTH cro/C1-type domain-containing protein</fullName>
    </recommendedName>
</protein>
<comment type="caution">
    <text evidence="2">The sequence shown here is derived from an EMBL/GenBank/DDBJ whole genome shotgun (WGS) entry which is preliminary data.</text>
</comment>
<sequence>MTLESKKLVQQIRFAGNYSVSSFAKKMGVSKQTIYNWESGETSPDTSLLIKMYIICGLNPKSLLPQRKPKVDKINLLGSSKPSD</sequence>
<dbReference type="AlphaFoldDB" id="A0A166WXH5"/>
<dbReference type="InterPro" id="IPR001387">
    <property type="entry name" value="Cro/C1-type_HTH"/>
</dbReference>
<dbReference type="PROSITE" id="PS50943">
    <property type="entry name" value="HTH_CROC1"/>
    <property type="match status" value="1"/>
</dbReference>
<keyword evidence="3" id="KW-1185">Reference proteome</keyword>
<evidence type="ECO:0000259" key="1">
    <source>
        <dbReference type="PROSITE" id="PS50943"/>
    </source>
</evidence>
<organism evidence="2 3">
    <name type="scientific">Pseudoalteromonas luteoviolacea DSM 6061</name>
    <dbReference type="NCBI Taxonomy" id="1365250"/>
    <lineage>
        <taxon>Bacteria</taxon>
        <taxon>Pseudomonadati</taxon>
        <taxon>Pseudomonadota</taxon>
        <taxon>Gammaproteobacteria</taxon>
        <taxon>Alteromonadales</taxon>
        <taxon>Pseudoalteromonadaceae</taxon>
        <taxon>Pseudoalteromonas</taxon>
    </lineage>
</organism>
<name>A0A166WXH5_9GAMM</name>
<accession>A0A166WXH5</accession>
<proteinExistence type="predicted"/>